<feature type="transmembrane region" description="Helical" evidence="1">
    <location>
        <begin position="55"/>
        <end position="73"/>
    </location>
</feature>
<dbReference type="KEGG" id="vg:26586376"/>
<dbReference type="GeneID" id="26586376"/>
<evidence type="ECO:0000256" key="1">
    <source>
        <dbReference type="SAM" id="Phobius"/>
    </source>
</evidence>
<evidence type="ECO:0000313" key="2">
    <source>
        <dbReference type="EMBL" id="AKF14587.1"/>
    </source>
</evidence>
<gene>
    <name evidence="2" type="primary">18</name>
    <name evidence="2" type="ORF">SEA_BAEE_18</name>
</gene>
<protein>
    <submittedName>
        <fullName evidence="2">Uncharacterized protein</fullName>
    </submittedName>
</protein>
<evidence type="ECO:0000313" key="3">
    <source>
        <dbReference type="Proteomes" id="UP000204054"/>
    </source>
</evidence>
<accession>A0A0F6SJP7</accession>
<organism evidence="2 3">
    <name type="scientific">Mycobacterium phage Baee</name>
    <dbReference type="NCBI Taxonomy" id="1647306"/>
    <lineage>
        <taxon>Viruses</taxon>
        <taxon>Duplodnaviria</taxon>
        <taxon>Heunggongvirae</taxon>
        <taxon>Uroviricota</taxon>
        <taxon>Caudoviricetes</taxon>
        <taxon>Bclasvirinae</taxon>
        <taxon>Acadianvirus</taxon>
        <taxon>Acadianvirus baee</taxon>
    </lineage>
</organism>
<name>A0A0F6SJP7_9CAUD</name>
<feature type="transmembrane region" description="Helical" evidence="1">
    <location>
        <begin position="6"/>
        <end position="24"/>
    </location>
</feature>
<keyword evidence="3" id="KW-1185">Reference proteome</keyword>
<keyword evidence="1" id="KW-1133">Transmembrane helix</keyword>
<dbReference type="RefSeq" id="YP_009193473.1">
    <property type="nucleotide sequence ID" value="NC_028742.1"/>
</dbReference>
<dbReference type="EMBL" id="KR080199">
    <property type="protein sequence ID" value="AKF14587.1"/>
    <property type="molecule type" value="Genomic_DNA"/>
</dbReference>
<sequence length="199" mass="22449">MTSVLSLLYSLPFIVGLAVGMAGMKVYQHIQCRVADAHHPLPGGRRRHPAPISRVWLGGFLTLAVLGYVLLLVSNTEERYKTLSEDVRRCQIEFQQALVDRSRITGENDAIFRQRGDLMQEYGRATSLWLSQLVNLPPDIAELPQNDPRVIAWGQAVTQVYSQHTTRINAKLDATSKRLEELEQDRHDHPLPQATCGVR</sequence>
<dbReference type="OrthoDB" id="12267at10239"/>
<keyword evidence="1" id="KW-0812">Transmembrane</keyword>
<proteinExistence type="predicted"/>
<reference evidence="2 3" key="1">
    <citation type="journal article" date="2015" name="Genome Announc.">
        <title>Genome Sequences of Mycobacteriophages AlanGrant, Baee, Corofin, OrangeOswald, and Vincenzo, New Members of Cluster B.</title>
        <authorList>
            <person name="Pope W.H."/>
            <person name="Carbonara M.E."/>
            <person name="Cioffi H.M."/>
            <person name="Cruz T."/>
            <person name="Dang B.Q."/>
            <person name="Doyle A.N."/>
            <person name="Fan O.H."/>
            <person name="Gallagher M."/>
            <person name="Gentile G.M."/>
            <person name="German B.A."/>
            <person name="Farrell M.E."/>
            <person name="Gerwig M."/>
            <person name="Hunter K.L."/>
            <person name="Lefever V.E."/>
            <person name="Marfisi N.A."/>
            <person name="McDonnell J.E."/>
            <person name="Monga J.K."/>
            <person name="Quiroz K.G."/>
            <person name="Pong A.C."/>
            <person name="Rimple P.A."/>
            <person name="Situ M."/>
            <person name="Sohnen P.C."/>
            <person name="Stockinger A.N."/>
            <person name="Thompson P.K."/>
            <person name="Torchio N.M."/>
            <person name="Toner C.L."/>
            <person name="Ulbrich M.C."/>
            <person name="Vohra N.I."/>
            <person name="Zakir A."/>
            <person name="Adkins N.L."/>
            <person name="Brown B.R."/>
            <person name="Churilla B.M."/>
            <person name="Kramer Z.J."/>
            <person name="Lapin J.S."/>
            <person name="Montgomery M.T."/>
            <person name="Prout A.K."/>
            <person name="Grubb S.R."/>
            <person name="Warner M.H."/>
            <person name="Bowman C.A."/>
            <person name="Russell D.A."/>
            <person name="Hatfull G.F."/>
        </authorList>
    </citation>
    <scope>NUCLEOTIDE SEQUENCE [LARGE SCALE GENOMIC DNA]</scope>
</reference>
<dbReference type="Proteomes" id="UP000204054">
    <property type="component" value="Segment"/>
</dbReference>
<keyword evidence="1" id="KW-0472">Membrane</keyword>